<reference evidence="12" key="2">
    <citation type="submission" date="2021-12" db="EMBL/GenBank/DDBJ databases">
        <title>Resequencing data analysis of finger millet.</title>
        <authorList>
            <person name="Hatakeyama M."/>
            <person name="Aluri S."/>
            <person name="Balachadran M.T."/>
            <person name="Sivarajan S.R."/>
            <person name="Poveda L."/>
            <person name="Shimizu-Inatsugi R."/>
            <person name="Schlapbach R."/>
            <person name="Sreeman S.M."/>
            <person name="Shimizu K.K."/>
        </authorList>
    </citation>
    <scope>NUCLEOTIDE SEQUENCE</scope>
</reference>
<dbReference type="Pfam" id="PF02985">
    <property type="entry name" value="HEAT"/>
    <property type="match status" value="1"/>
</dbReference>
<dbReference type="GO" id="GO:0006606">
    <property type="term" value="P:protein import into nucleus"/>
    <property type="evidence" value="ECO:0007669"/>
    <property type="project" value="InterPro"/>
</dbReference>
<feature type="repeat" description="HEAT" evidence="8">
    <location>
        <begin position="416"/>
        <end position="454"/>
    </location>
</feature>
<dbReference type="SMART" id="SM01349">
    <property type="entry name" value="TOG"/>
    <property type="match status" value="1"/>
</dbReference>
<dbReference type="Pfam" id="PF25780">
    <property type="entry name" value="TPR_IPO5"/>
    <property type="match status" value="1"/>
</dbReference>
<dbReference type="InterPro" id="IPR021133">
    <property type="entry name" value="HEAT_type_2"/>
</dbReference>
<dbReference type="Gene3D" id="1.25.10.10">
    <property type="entry name" value="Leucine-rich Repeat Variant"/>
    <property type="match status" value="2"/>
</dbReference>
<dbReference type="Pfam" id="PF18829">
    <property type="entry name" value="Importin_rep_6"/>
    <property type="match status" value="1"/>
</dbReference>
<evidence type="ECO:0000256" key="1">
    <source>
        <dbReference type="ARBA" id="ARBA00004123"/>
    </source>
</evidence>
<evidence type="ECO:0000256" key="7">
    <source>
        <dbReference type="ARBA" id="ARBA00023242"/>
    </source>
</evidence>
<dbReference type="EMBL" id="BQKI01000006">
    <property type="protein sequence ID" value="GJM96311.1"/>
    <property type="molecule type" value="Genomic_DNA"/>
</dbReference>
<feature type="domain" description="TOG" evidence="11">
    <location>
        <begin position="363"/>
        <end position="604"/>
    </location>
</feature>
<dbReference type="PROSITE" id="PS50077">
    <property type="entry name" value="HEAT_REPEAT"/>
    <property type="match status" value="1"/>
</dbReference>
<feature type="compositionally biased region" description="Acidic residues" evidence="10">
    <location>
        <begin position="625"/>
        <end position="637"/>
    </location>
</feature>
<feature type="compositionally biased region" description="Gly residues" evidence="10">
    <location>
        <begin position="836"/>
        <end position="847"/>
    </location>
</feature>
<comment type="subcellular location">
    <subcellularLocation>
        <location evidence="2">Cytoplasm</location>
    </subcellularLocation>
    <subcellularLocation>
        <location evidence="1">Nucleus</location>
    </subcellularLocation>
</comment>
<dbReference type="InterPro" id="IPR041653">
    <property type="entry name" value="Importin_rep_4"/>
</dbReference>
<dbReference type="InterPro" id="IPR011989">
    <property type="entry name" value="ARM-like"/>
</dbReference>
<feature type="coiled-coil region" evidence="9">
    <location>
        <begin position="986"/>
        <end position="1013"/>
    </location>
</feature>
<organism evidence="12 13">
    <name type="scientific">Eleusine coracana subsp. coracana</name>
    <dbReference type="NCBI Taxonomy" id="191504"/>
    <lineage>
        <taxon>Eukaryota</taxon>
        <taxon>Viridiplantae</taxon>
        <taxon>Streptophyta</taxon>
        <taxon>Embryophyta</taxon>
        <taxon>Tracheophyta</taxon>
        <taxon>Spermatophyta</taxon>
        <taxon>Magnoliopsida</taxon>
        <taxon>Liliopsida</taxon>
        <taxon>Poales</taxon>
        <taxon>Poaceae</taxon>
        <taxon>PACMAD clade</taxon>
        <taxon>Chloridoideae</taxon>
        <taxon>Cynodonteae</taxon>
        <taxon>Eleusininae</taxon>
        <taxon>Eleusine</taxon>
    </lineage>
</organism>
<reference evidence="12" key="1">
    <citation type="journal article" date="2018" name="DNA Res.">
        <title>Multiple hybrid de novo genome assembly of finger millet, an orphan allotetraploid crop.</title>
        <authorList>
            <person name="Hatakeyama M."/>
            <person name="Aluri S."/>
            <person name="Balachadran M.T."/>
            <person name="Sivarajan S.R."/>
            <person name="Patrignani A."/>
            <person name="Gruter S."/>
            <person name="Poveda L."/>
            <person name="Shimizu-Inatsugi R."/>
            <person name="Baeten J."/>
            <person name="Francoijs K.J."/>
            <person name="Nataraja K.N."/>
            <person name="Reddy Y.A.N."/>
            <person name="Phadnis S."/>
            <person name="Ravikumar R.L."/>
            <person name="Schlapbach R."/>
            <person name="Sreeman S.M."/>
            <person name="Shimizu K.K."/>
        </authorList>
    </citation>
    <scope>NUCLEOTIDE SEQUENCE</scope>
</reference>
<evidence type="ECO:0000259" key="11">
    <source>
        <dbReference type="SMART" id="SM01349"/>
    </source>
</evidence>
<dbReference type="Pfam" id="PF13513">
    <property type="entry name" value="HEAT_EZ"/>
    <property type="match status" value="2"/>
</dbReference>
<dbReference type="InterPro" id="IPR040122">
    <property type="entry name" value="Importin_beta"/>
</dbReference>
<dbReference type="Pfam" id="PF18808">
    <property type="entry name" value="Importin_rep_4"/>
    <property type="match status" value="1"/>
</dbReference>
<keyword evidence="4" id="KW-0963">Cytoplasm</keyword>
<evidence type="ECO:0000313" key="12">
    <source>
        <dbReference type="EMBL" id="GJM96311.1"/>
    </source>
</evidence>
<dbReference type="InterPro" id="IPR057672">
    <property type="entry name" value="TPR_IPO4/5"/>
</dbReference>
<dbReference type="SUPFAM" id="SSF48371">
    <property type="entry name" value="ARM repeat"/>
    <property type="match status" value="2"/>
</dbReference>
<keyword evidence="7" id="KW-0539">Nucleus</keyword>
<dbReference type="InterPro" id="IPR041389">
    <property type="entry name" value="Importin_rep_6"/>
</dbReference>
<evidence type="ECO:0000256" key="9">
    <source>
        <dbReference type="SAM" id="Coils"/>
    </source>
</evidence>
<accession>A0AAV5CD91</accession>
<dbReference type="GO" id="GO:0005737">
    <property type="term" value="C:cytoplasm"/>
    <property type="evidence" value="ECO:0007669"/>
    <property type="project" value="UniProtKB-SubCell"/>
</dbReference>
<evidence type="ECO:0000256" key="8">
    <source>
        <dbReference type="PROSITE-ProRule" id="PRU00103"/>
    </source>
</evidence>
<name>A0AAV5CD91_ELECO</name>
<evidence type="ECO:0000313" key="13">
    <source>
        <dbReference type="Proteomes" id="UP001054889"/>
    </source>
</evidence>
<keyword evidence="5" id="KW-0677">Repeat</keyword>
<comment type="caution">
    <text evidence="12">The sequence shown here is derived from an EMBL/GenBank/DDBJ whole genome shotgun (WGS) entry which is preliminary data.</text>
</comment>
<evidence type="ECO:0000256" key="4">
    <source>
        <dbReference type="ARBA" id="ARBA00022490"/>
    </source>
</evidence>
<protein>
    <recommendedName>
        <fullName evidence="11">TOG domain-containing protein</fullName>
    </recommendedName>
</protein>
<dbReference type="InterPro" id="IPR016024">
    <property type="entry name" value="ARM-type_fold"/>
</dbReference>
<evidence type="ECO:0000256" key="2">
    <source>
        <dbReference type="ARBA" id="ARBA00004496"/>
    </source>
</evidence>
<evidence type="ECO:0000256" key="3">
    <source>
        <dbReference type="ARBA" id="ARBA00022448"/>
    </source>
</evidence>
<evidence type="ECO:0000256" key="10">
    <source>
        <dbReference type="SAM" id="MobiDB-lite"/>
    </source>
</evidence>
<feature type="region of interest" description="Disordered" evidence="10">
    <location>
        <begin position="787"/>
        <end position="871"/>
    </location>
</feature>
<keyword evidence="6" id="KW-0653">Protein transport</keyword>
<keyword evidence="13" id="KW-1185">Reference proteome</keyword>
<proteinExistence type="predicted"/>
<feature type="region of interest" description="Disordered" evidence="10">
    <location>
        <begin position="618"/>
        <end position="637"/>
    </location>
</feature>
<keyword evidence="3" id="KW-0813">Transport</keyword>
<evidence type="ECO:0000256" key="6">
    <source>
        <dbReference type="ARBA" id="ARBA00022927"/>
    </source>
</evidence>
<dbReference type="AlphaFoldDB" id="A0AAV5CD91"/>
<dbReference type="InterPro" id="IPR034085">
    <property type="entry name" value="TOG"/>
</dbReference>
<sequence>MDPQERAEAEAVVVLGADPAALTALLADLTSPANEARSRAEHQFHALRGSHPDALALSLAQLLLSPAHPSAPIAAVLLRRLIAPSSQSFVYPALSPASQSSLRALLLSAASSPALHRSVSKKLSDTVAELASYLLPSNAWPDLLTFLYKSIASPASPPTLLESALNILARLASHLAAGFPNLHTLLLTALSHPSSADVRVAGLNAAISIIQSLPSAADRDQFQDLLPAMMRALAESLNCGNEGSAQEALEMMIELAGAEPRFLRRQLPDVVASMLQIAEASGLEDGTRHLAVEFVVTLAEARDRAPGMMRKLPRYVGRLFAVLMTMLLDVHDEPAWHAAMPEEEDAGETGSYVFAQECLDRLAIAVGGNTILPVAAELLPSFFSSEEWKRRHAALMTIAQIAEGSAKVMIKNLEQVVGMVLNSFQDPHPRVRWAAINAIGQLSTDLGPEVQNQLHHVVLPALASAMDDFQNPRAHAAAATLNFSENCRPDILRPYLDVIVGKLLSLLQTGNQMVQEAALTALASAADSSQEHFQKYYDVVMPYLKAILMNSTDKSNRMLRAKSMECISLVGMAVGKEKFKDDAKQVMEVLMALQGSQMEADDPITSYMLQSAQLKPDVSVTSAGPEDENAESDDEGVETITLGDKRIGIRTSLLEEKATACNMLCCYAEELSEGFFPWIDQVTTTLVPLLKFYFHEEVRKAAVSAKLAIEKNQAHGRGTSFLKQLSDYIVPALVEAMHKEPEPQICTIILESLNKSIQFPGQAAPDGIVQDQSGAFGSCIQPALEEKGRSLKNGRGERSRCSSSAGGRQGGGGETGRWRREGHGRGRPRCSSSTGGRQGGGGETGGRGRPRCSSSTGGRQGGGGETGRWRREGRRREAALLELHRRETGRWRRKAVLLELHCRLRRRLLLRCSADFFARSSLLPTPELLRGRRVRRRRSNLDSRAALYGGIDCVGELFEESHVRSIVEGIKEVIVASTNRRIERTERAKAEDYDSEEEELVREENEQEDEILDQVGDCLGTLVKTFKTHFLPFFDELSMYLTPMLGKDKTAEEKRIAICIFDDVAEHCREAAVRYYDAYFPFLLEACTNENPDVRQAAVYGIGICAEFGGSAFRSHTGESLSQLYNVIKHPNALDLENAMAYDNAVSALGKICHFHRDSIDASQVIPAWLSCLPIKNDLIEAKLVHEQLCVMLEKSETELLGQNNQYLPKIVSVFAEFDALSRRAMFEKKACKLDC</sequence>
<keyword evidence="9" id="KW-0175">Coiled coil</keyword>
<dbReference type="Proteomes" id="UP001054889">
    <property type="component" value="Unassembled WGS sequence"/>
</dbReference>
<feature type="compositionally biased region" description="Basic and acidic residues" evidence="10">
    <location>
        <begin position="787"/>
        <end position="800"/>
    </location>
</feature>
<dbReference type="PANTHER" id="PTHR10527">
    <property type="entry name" value="IMPORTIN BETA"/>
    <property type="match status" value="1"/>
</dbReference>
<evidence type="ECO:0000256" key="5">
    <source>
        <dbReference type="ARBA" id="ARBA00022737"/>
    </source>
</evidence>
<gene>
    <name evidence="12" type="primary">ga13133</name>
    <name evidence="12" type="ORF">PR202_ga13133</name>
</gene>
<dbReference type="GO" id="GO:0005634">
    <property type="term" value="C:nucleus"/>
    <property type="evidence" value="ECO:0007669"/>
    <property type="project" value="UniProtKB-SubCell"/>
</dbReference>
<dbReference type="InterPro" id="IPR000357">
    <property type="entry name" value="HEAT"/>
</dbReference>